<feature type="transmembrane region" description="Helical" evidence="2">
    <location>
        <begin position="176"/>
        <end position="194"/>
    </location>
</feature>
<dbReference type="GeneID" id="37500617"/>
<reference evidence="3" key="1">
    <citation type="journal article" date="2019" name="Int. J. Biol. Macromol.">
        <title>Characterization and comparative analysis of six complete mitochondrial genomes from ectomycorrhizal fungi of the Lactarius genus and phylogenetic analysis of the Agaricomycetes.</title>
        <authorList>
            <person name="Li Q."/>
            <person name="Wang Q."/>
            <person name="Jin X."/>
            <person name="Chen Z."/>
            <person name="Xiong C."/>
            <person name="Li P."/>
            <person name="Liu Q."/>
            <person name="Huang W."/>
        </authorList>
    </citation>
    <scope>NUCLEOTIDE SEQUENCE</scope>
</reference>
<protein>
    <submittedName>
        <fullName evidence="3">Uncharacterized protein</fullName>
    </submittedName>
</protein>
<proteinExistence type="predicted"/>
<name>A0A2Z4M925_9AGAM</name>
<keyword evidence="3" id="KW-0496">Mitochondrion</keyword>
<feature type="region of interest" description="Disordered" evidence="1">
    <location>
        <begin position="244"/>
        <end position="272"/>
    </location>
</feature>
<keyword evidence="2" id="KW-0812">Transmembrane</keyword>
<keyword evidence="2" id="KW-0472">Membrane</keyword>
<feature type="transmembrane region" description="Helical" evidence="2">
    <location>
        <begin position="79"/>
        <end position="97"/>
    </location>
</feature>
<dbReference type="EMBL" id="MH319478">
    <property type="protein sequence ID" value="AWX52994.1"/>
    <property type="molecule type" value="Genomic_DNA"/>
</dbReference>
<gene>
    <name evidence="3" type="primary">orf272</name>
</gene>
<evidence type="ECO:0000256" key="2">
    <source>
        <dbReference type="SAM" id="Phobius"/>
    </source>
</evidence>
<geneLocation type="mitochondrion" evidence="3"/>
<sequence length="272" mass="31566">MNLKKYTKAELISKINGLNSKQLDLLNSNSTNSSNNTTFFQVILKTILYFKSILLKIAFIAFIIKLIKKYSILRRLWTFTNYSLMSIFGISFMDIYGTEYLNSLLSYIRDTQVYTWFTGLLGNTNVEVPSRLNTSNKNSAGVEKDSTIAERFKQIINKKEELIIEEDTPFYKDKNTYIKGAILLLLLGLGWYYWEDLQPIPGVLFEKLNSFRRRPGSDPSNSSDDLQPNSSWNIKDRIKGWWNKGRLDKDEPGTHLHEILKTESKDDEIKED</sequence>
<accession>A0A2Z4M925</accession>
<dbReference type="RefSeq" id="YP_009498208.1">
    <property type="nucleotide sequence ID" value="NC_038055.1"/>
</dbReference>
<evidence type="ECO:0000313" key="3">
    <source>
        <dbReference type="EMBL" id="AWX52994.1"/>
    </source>
</evidence>
<keyword evidence="2" id="KW-1133">Transmembrane helix</keyword>
<evidence type="ECO:0000256" key="1">
    <source>
        <dbReference type="SAM" id="MobiDB-lite"/>
    </source>
</evidence>
<feature type="transmembrane region" description="Helical" evidence="2">
    <location>
        <begin position="47"/>
        <end position="67"/>
    </location>
</feature>
<organism evidence="3">
    <name type="scientific">Lactarius deliciosus</name>
    <dbReference type="NCBI Taxonomy" id="55514"/>
    <lineage>
        <taxon>Eukaryota</taxon>
        <taxon>Fungi</taxon>
        <taxon>Dikarya</taxon>
        <taxon>Basidiomycota</taxon>
        <taxon>Agaricomycotina</taxon>
        <taxon>Agaricomycetes</taxon>
        <taxon>Russulales</taxon>
        <taxon>Russulaceae</taxon>
        <taxon>Lactarius</taxon>
    </lineage>
</organism>
<dbReference type="AlphaFoldDB" id="A0A2Z4M925"/>